<proteinExistence type="predicted"/>
<dbReference type="AlphaFoldDB" id="A0A445FW27"/>
<feature type="compositionally biased region" description="Polar residues" evidence="2">
    <location>
        <begin position="212"/>
        <end position="238"/>
    </location>
</feature>
<feature type="region of interest" description="Disordered" evidence="2">
    <location>
        <begin position="111"/>
        <end position="148"/>
    </location>
</feature>
<organism evidence="3 4">
    <name type="scientific">Glycine soja</name>
    <name type="common">Wild soybean</name>
    <dbReference type="NCBI Taxonomy" id="3848"/>
    <lineage>
        <taxon>Eukaryota</taxon>
        <taxon>Viridiplantae</taxon>
        <taxon>Streptophyta</taxon>
        <taxon>Embryophyta</taxon>
        <taxon>Tracheophyta</taxon>
        <taxon>Spermatophyta</taxon>
        <taxon>Magnoliopsida</taxon>
        <taxon>eudicotyledons</taxon>
        <taxon>Gunneridae</taxon>
        <taxon>Pentapetalae</taxon>
        <taxon>rosids</taxon>
        <taxon>fabids</taxon>
        <taxon>Fabales</taxon>
        <taxon>Fabaceae</taxon>
        <taxon>Papilionoideae</taxon>
        <taxon>50 kb inversion clade</taxon>
        <taxon>NPAAA clade</taxon>
        <taxon>indigoferoid/millettioid clade</taxon>
        <taxon>Phaseoleae</taxon>
        <taxon>Glycine</taxon>
        <taxon>Glycine subgen. Soja</taxon>
    </lineage>
</organism>
<evidence type="ECO:0000313" key="3">
    <source>
        <dbReference type="EMBL" id="RZB53120.1"/>
    </source>
</evidence>
<reference evidence="3 4" key="1">
    <citation type="submission" date="2018-09" db="EMBL/GenBank/DDBJ databases">
        <title>A high-quality reference genome of wild soybean provides a powerful tool to mine soybean genomes.</title>
        <authorList>
            <person name="Xie M."/>
            <person name="Chung C.Y.L."/>
            <person name="Li M.-W."/>
            <person name="Wong F.-L."/>
            <person name="Chan T.-F."/>
            <person name="Lam H.-M."/>
        </authorList>
    </citation>
    <scope>NUCLEOTIDE SEQUENCE [LARGE SCALE GENOMIC DNA]</scope>
    <source>
        <strain evidence="4">cv. W05</strain>
        <tissue evidence="3">Hypocotyl of etiolated seedlings</tissue>
    </source>
</reference>
<feature type="coiled-coil region" evidence="1">
    <location>
        <begin position="257"/>
        <end position="330"/>
    </location>
</feature>
<gene>
    <name evidence="3" type="ORF">D0Y65_049236</name>
</gene>
<dbReference type="PANTHER" id="PTHR31016">
    <property type="entry name" value="OS04G0228100 PROTEIN"/>
    <property type="match status" value="1"/>
</dbReference>
<dbReference type="Gramene" id="XM_028357597.1">
    <property type="protein sequence ID" value="XP_028213398.1"/>
    <property type="gene ID" value="LOC114395752"/>
</dbReference>
<protein>
    <submittedName>
        <fullName evidence="3">Uncharacterized protein</fullName>
    </submittedName>
</protein>
<dbReference type="Proteomes" id="UP000289340">
    <property type="component" value="Chromosome 18"/>
</dbReference>
<evidence type="ECO:0000313" key="4">
    <source>
        <dbReference type="Proteomes" id="UP000289340"/>
    </source>
</evidence>
<feature type="compositionally biased region" description="Polar residues" evidence="2">
    <location>
        <begin position="118"/>
        <end position="148"/>
    </location>
</feature>
<evidence type="ECO:0000256" key="2">
    <source>
        <dbReference type="SAM" id="MobiDB-lite"/>
    </source>
</evidence>
<feature type="region of interest" description="Disordered" evidence="2">
    <location>
        <begin position="1"/>
        <end position="61"/>
    </location>
</feature>
<dbReference type="EMBL" id="QZWG01000018">
    <property type="protein sequence ID" value="RZB53120.1"/>
    <property type="molecule type" value="Genomic_DNA"/>
</dbReference>
<keyword evidence="4" id="KW-1185">Reference proteome</keyword>
<feature type="compositionally biased region" description="Basic and acidic residues" evidence="2">
    <location>
        <begin position="14"/>
        <end position="34"/>
    </location>
</feature>
<feature type="compositionally biased region" description="Low complexity" evidence="2">
    <location>
        <begin position="37"/>
        <end position="57"/>
    </location>
</feature>
<feature type="region of interest" description="Disordered" evidence="2">
    <location>
        <begin position="204"/>
        <end position="245"/>
    </location>
</feature>
<accession>A0A445FW27</accession>
<comment type="caution">
    <text evidence="3">The sequence shown here is derived from an EMBL/GenBank/DDBJ whole genome shotgun (WGS) entry which is preliminary data.</text>
</comment>
<keyword evidence="1" id="KW-0175">Coiled coil</keyword>
<name>A0A445FW27_GLYSO</name>
<dbReference type="PANTHER" id="PTHR31016:SF20">
    <property type="entry name" value="HEAT-INDUCIBLE TRANSCRIPTION REPRESSOR-RELATED"/>
    <property type="match status" value="1"/>
</dbReference>
<feature type="region of interest" description="Disordered" evidence="2">
    <location>
        <begin position="400"/>
        <end position="424"/>
    </location>
</feature>
<evidence type="ECO:0000256" key="1">
    <source>
        <dbReference type="SAM" id="Coils"/>
    </source>
</evidence>
<sequence length="424" mass="47097">MAYRRRQGISRSSTFKEEFHDPSLEDVHVKDSNHDNASPSIFSSSSSTPASSLAAQAIKATASRHQPSLSFAFASAESDHQRSKSFEAYGNGNSKSGFWGVIAQKAKSILDDDKPTPQHDTMPQTQTLKSHSFNTFSGPSAAQNSPSQFKPVYESLDSSRKMDNPKFRKGLDKITTSLNQLGDTFEKAFEEGRTIMESKKADLRTQIRRKGNNSGDTNLTSDMRNPLQEATQTQNQSSHETKLKASRDVAMATAAKAKLLLRELKSVKADLAFAKARCTQLEEENKVLRDREGSDKGQNREDDDLIRHQLETLLAEKARLASENETYSRENRFLREIVEYHQLTMQDVVYIDEGMGEVSEVYPVDDSGITRLLSVSPHSSDEDVLVSPSPPMLSKEIFTVPEEDSKSISEDDAPSAVSVSPHTK</sequence>